<evidence type="ECO:0000256" key="11">
    <source>
        <dbReference type="ARBA" id="ARBA00022932"/>
    </source>
</evidence>
<dbReference type="GO" id="GO:0006297">
    <property type="term" value="P:nucleotide-excision repair, DNA gap filling"/>
    <property type="evidence" value="ECO:0007669"/>
    <property type="project" value="TreeGrafter"/>
</dbReference>
<dbReference type="Pfam" id="PF03104">
    <property type="entry name" value="DNA_pol_B_exo1"/>
    <property type="match status" value="1"/>
</dbReference>
<dbReference type="InterPro" id="IPR042087">
    <property type="entry name" value="DNA_pol_B_thumb"/>
</dbReference>
<dbReference type="InterPro" id="IPR013697">
    <property type="entry name" value="DNA_pol_e_suA_C"/>
</dbReference>
<keyword evidence="12 17" id="KW-0408">Iron</keyword>
<name>A0A4P9XKJ0_9FUNG</name>
<dbReference type="Gene3D" id="1.10.132.60">
    <property type="entry name" value="DNA polymerase family B, C-terminal domain"/>
    <property type="match status" value="1"/>
</dbReference>
<evidence type="ECO:0000256" key="4">
    <source>
        <dbReference type="ARBA" id="ARBA00022485"/>
    </source>
</evidence>
<keyword evidence="6 17" id="KW-0548">Nucleotidyltransferase</keyword>
<evidence type="ECO:0000256" key="15">
    <source>
        <dbReference type="ARBA" id="ARBA00023242"/>
    </source>
</evidence>
<proteinExistence type="inferred from homology"/>
<evidence type="ECO:0000256" key="3">
    <source>
        <dbReference type="ARBA" id="ARBA00005755"/>
    </source>
</evidence>
<evidence type="ECO:0000256" key="17">
    <source>
        <dbReference type="RuleBase" id="RU365029"/>
    </source>
</evidence>
<evidence type="ECO:0000256" key="8">
    <source>
        <dbReference type="ARBA" id="ARBA00022723"/>
    </source>
</evidence>
<dbReference type="FunFam" id="1.10.132.60:FF:000002">
    <property type="entry name" value="DNA polymerase epsilon catalytic subunit"/>
    <property type="match status" value="1"/>
</dbReference>
<sequence>MTRDSGAQNGGRGGFGAHRGKRPYRAAYQRTGPGGRQDSVITVAAAGDEPTNLDQQFDEVKRMDAIDERMGFARYQEGPARLGWLINMHPTLVHDKDTPMGRAGVDYYFLEESGEMFKSTIVYAPYFLIGCLSGTESEVEDYLKKKFEGVIDTIDRLKKEDLDMPNHLLGKKRILIKLSFRSVRELLTVRKVILAAVRRNEKRNDTLDAYAPLAKVCDIDANSTRSKRNPHDALDNVIDIREYDVPYYVRVAIDNDIRVGLWYDVRAVAGAVTLTHRPDLVKRPEPVVLAFDIETTKLPLKFPDASIDSIMMISYMVDGQGFLITNREIVSQDIDDFDYTPKPEYDGPFHIFNEPDEVSLLRRFFEHIEELRPTVIATYNGDSFDWPFVEARAQAHGIDMKQEIGFYKDDQDEFKSRYSIHMDCFRWVKRDSYLPVGSHGLKAVAKAKLGYNPDEIDPEDMTRFATERPQTLAQYSVSDAVATYYLYMKYVHPFIFSLCNIIPSNGDEVLRKGSGTLCELLLMVEAYRANVVMPNKHQDAHGKLFDGHLLESETYVGGHVEALEAGVFRSDIPIQFKIVPSAAQQLIDQVEAALRFTVEVEEKKSMDDVLNFPEIRDEIIGKLADLRDRPERLENPKIYHLDVAAMYPNIILTNRLQPDAIVDESVCATCDFNLPGKDCDRRMTWLWRGQYYQAKRNEYRMIRNQLETEQFPGKWPQDAPRPFHALTEAEQDTFLRKRIAEYSRRVYTRAHETKVVEKEAIICQRENPFYINTVLSFRDRRYEYKGWHKKWKKKLDDAVSAGNAAERDEAGKMVILYDSLQLAHKCILNSFYGYVMRKGARWYSMEMAGVVCHTGANIIQLARQLVEQIGRPLELDTDGIWCTLPSTFPENFKLKLTGNRTIFFSYPCVMLNHLVHDRFTNRQYQELVDPAAFTYRTREENSIFFEVDGPYHAMMLPSSKEEDKLLKKRYAVFNYDGSLAELKGFEVKRRGELKLIKIFQSQIFKVFLEGGTLQESYAAVARVADQWLDVLFSKGARLQDEELLDLICENRSMSKSLEEYGTQKSTSISTARRLAEFLGDQMVKDKGLACRFIISAKPPGDPVSERAVPVTIFSAEPSVKKHFLRKWLKDSSLQQFELRDILDWNYYLERLGSVIQKLITIPAAMQRVPNPVPRVRHPDWLHRRLAARDDRFQQRRITEIFQRAAPGATSAPDVDMEDFGTAGAAGNGRIIATVRRRQRSPGGGERQENTGNDAVASMDEDSLPAAPEQRTDPSEDYAQWLAEQKPKWRKRVQERKKVRAELGSILSRAGHSTMSGYLRSRYRALLTGTWQVLQVCETDMPGELRAWIIADNQMHDVRLRVPRTLYVNSRVENWDDLAQGDQLLYRIERRNAQLPRSHRAHHVFEITMSETTYMDNTAHFQELSGHASVAGIYEAQVTPLDRALLRLGCTRSVVPSAQRIRGGSGIDEKTFSIDELATPRVRTRYLMAETPLQYLYCYHATSHGRHLLALFHPAAYSAHVVVVDSAGNQGQLPNLERMFAEQVQADTLLAADGREGSAARVLPLPDRCTFSVYFHRTEKTALQEMQRVLQETYDRRRAPLALVLHSPWSQRTWRESVKAVQNMPVLSMPSHKDEHALPHLNWQRQAARRMVQHYLQLDRWLSERIEIARYADVPLCNLEGDTTLFLADLFFARRLQASGHVLWWSRTGRPDLGRDEDVDYRFELDELPEPEVNVPMSAHTVCVDIALSDLAANTLLESAHIGAIGGPSFANSVCHILSLEQGAAHEVRVLKRNLLALLDVREFSDEARFQDPCASVRLSHLVCLYCGLCTDLDLCRSTASLGASADPEARAAAEWHCPGCHSEYSRDALEQQLIRLVERRVRSYQLQDLRCRRCRWIKADHLSNICANCAGEYGLAGAPSRTDLMQQLRVFGRLTELHRMPRLAEVVAWYLHHG</sequence>
<keyword evidence="5 17" id="KW-0808">Transferase</keyword>
<keyword evidence="8 17" id="KW-0479">Metal-binding</keyword>
<accession>A0A4P9XKJ0</accession>
<dbReference type="GO" id="GO:0006272">
    <property type="term" value="P:leading strand elongation"/>
    <property type="evidence" value="ECO:0007669"/>
    <property type="project" value="TreeGrafter"/>
</dbReference>
<dbReference type="Pfam" id="PF22912">
    <property type="entry name" value="zf-DPOE"/>
    <property type="match status" value="1"/>
</dbReference>
<dbReference type="GO" id="GO:0008622">
    <property type="term" value="C:epsilon DNA polymerase complex"/>
    <property type="evidence" value="ECO:0007669"/>
    <property type="project" value="InterPro"/>
</dbReference>
<evidence type="ECO:0000256" key="5">
    <source>
        <dbReference type="ARBA" id="ARBA00022679"/>
    </source>
</evidence>
<dbReference type="CDD" id="cd05779">
    <property type="entry name" value="DNA_polB_epsilon_exo"/>
    <property type="match status" value="1"/>
</dbReference>
<keyword evidence="4 17" id="KW-0004">4Fe-4S</keyword>
<dbReference type="Gene3D" id="3.30.342.10">
    <property type="entry name" value="DNA Polymerase, chain B, domain 1"/>
    <property type="match status" value="1"/>
</dbReference>
<evidence type="ECO:0000256" key="13">
    <source>
        <dbReference type="ARBA" id="ARBA00023014"/>
    </source>
</evidence>
<dbReference type="InterPro" id="IPR055191">
    <property type="entry name" value="POL2_thumb"/>
</dbReference>
<feature type="region of interest" description="Disordered" evidence="18">
    <location>
        <begin position="1"/>
        <end position="37"/>
    </location>
</feature>
<reference evidence="21" key="1">
    <citation type="journal article" date="2018" name="Nat. Microbiol.">
        <title>Leveraging single-cell genomics to expand the fungal tree of life.</title>
        <authorList>
            <person name="Ahrendt S.R."/>
            <person name="Quandt C.A."/>
            <person name="Ciobanu D."/>
            <person name="Clum A."/>
            <person name="Salamov A."/>
            <person name="Andreopoulos B."/>
            <person name="Cheng J.F."/>
            <person name="Woyke T."/>
            <person name="Pelin A."/>
            <person name="Henrissat B."/>
            <person name="Reynolds N.K."/>
            <person name="Benny G.L."/>
            <person name="Smith M.E."/>
            <person name="James T.Y."/>
            <person name="Grigoriev I.V."/>
        </authorList>
    </citation>
    <scope>NUCLEOTIDE SEQUENCE [LARGE SCALE GENOMIC DNA]</scope>
    <source>
        <strain evidence="21">RSA 1356</strain>
    </source>
</reference>
<protein>
    <recommendedName>
        <fullName evidence="17">DNA polymerase epsilon catalytic subunit</fullName>
        <ecNumber evidence="17">2.7.7.7</ecNumber>
    </recommendedName>
</protein>
<feature type="region of interest" description="Disordered" evidence="18">
    <location>
        <begin position="1235"/>
        <end position="1274"/>
    </location>
</feature>
<dbReference type="Gene3D" id="3.90.1600.10">
    <property type="entry name" value="Palm domain of DNA polymerase"/>
    <property type="match status" value="1"/>
</dbReference>
<dbReference type="CDD" id="cd05535">
    <property type="entry name" value="POLBc_epsilon"/>
    <property type="match status" value="1"/>
</dbReference>
<dbReference type="GO" id="GO:0008270">
    <property type="term" value="F:zinc ion binding"/>
    <property type="evidence" value="ECO:0007669"/>
    <property type="project" value="UniProtKB-KW"/>
</dbReference>
<dbReference type="GO" id="GO:0008310">
    <property type="term" value="F:single-stranded DNA 3'-5' DNA exonuclease activity"/>
    <property type="evidence" value="ECO:0007669"/>
    <property type="project" value="TreeGrafter"/>
</dbReference>
<keyword evidence="7 17" id="KW-0235">DNA replication</keyword>
<evidence type="ECO:0000313" key="21">
    <source>
        <dbReference type="Proteomes" id="UP000271241"/>
    </source>
</evidence>
<dbReference type="STRING" id="78915.A0A4P9XKJ0"/>
<dbReference type="GO" id="GO:0000166">
    <property type="term" value="F:nucleotide binding"/>
    <property type="evidence" value="ECO:0007669"/>
    <property type="project" value="InterPro"/>
</dbReference>
<comment type="catalytic activity">
    <reaction evidence="16 17">
        <text>DNA(n) + a 2'-deoxyribonucleoside 5'-triphosphate = DNA(n+1) + diphosphate</text>
        <dbReference type="Rhea" id="RHEA:22508"/>
        <dbReference type="Rhea" id="RHEA-COMP:17339"/>
        <dbReference type="Rhea" id="RHEA-COMP:17340"/>
        <dbReference type="ChEBI" id="CHEBI:33019"/>
        <dbReference type="ChEBI" id="CHEBI:61560"/>
        <dbReference type="ChEBI" id="CHEBI:173112"/>
        <dbReference type="EC" id="2.7.7.7"/>
    </reaction>
</comment>
<dbReference type="GO" id="GO:0003887">
    <property type="term" value="F:DNA-directed DNA polymerase activity"/>
    <property type="evidence" value="ECO:0007669"/>
    <property type="project" value="UniProtKB-KW"/>
</dbReference>
<feature type="compositionally biased region" description="Gly residues" evidence="18">
    <location>
        <begin position="8"/>
        <end position="17"/>
    </location>
</feature>
<dbReference type="EMBL" id="KZ992916">
    <property type="protein sequence ID" value="RKP06285.1"/>
    <property type="molecule type" value="Genomic_DNA"/>
</dbReference>
<comment type="subcellular location">
    <subcellularLocation>
        <location evidence="2 17">Nucleus</location>
    </subcellularLocation>
</comment>
<gene>
    <name evidence="20" type="ORF">THASP1DRAFT_35175</name>
</gene>
<organism evidence="20 21">
    <name type="scientific">Thamnocephalis sphaerospora</name>
    <dbReference type="NCBI Taxonomy" id="78915"/>
    <lineage>
        <taxon>Eukaryota</taxon>
        <taxon>Fungi</taxon>
        <taxon>Fungi incertae sedis</taxon>
        <taxon>Zoopagomycota</taxon>
        <taxon>Zoopagomycotina</taxon>
        <taxon>Zoopagomycetes</taxon>
        <taxon>Zoopagales</taxon>
        <taxon>Sigmoideomycetaceae</taxon>
        <taxon>Thamnocephalis</taxon>
    </lineage>
</organism>
<dbReference type="SMART" id="SM00486">
    <property type="entry name" value="POLBc"/>
    <property type="match status" value="1"/>
</dbReference>
<evidence type="ECO:0000256" key="9">
    <source>
        <dbReference type="ARBA" id="ARBA00022771"/>
    </source>
</evidence>
<dbReference type="FunFam" id="3.90.1600.10:FF:000006">
    <property type="entry name" value="DNA polymerase epsilon catalytic subunit"/>
    <property type="match status" value="1"/>
</dbReference>
<dbReference type="InterPro" id="IPR036397">
    <property type="entry name" value="RNaseH_sf"/>
</dbReference>
<keyword evidence="9 17" id="KW-0863">Zinc-finger</keyword>
<dbReference type="FunFam" id="1.10.287.690:FF:000005">
    <property type="entry name" value="DNA polymerase epsilon catalytic subunit"/>
    <property type="match status" value="1"/>
</dbReference>
<dbReference type="EC" id="2.7.7.7" evidence="17"/>
<dbReference type="PANTHER" id="PTHR10670:SF0">
    <property type="entry name" value="DNA POLYMERASE EPSILON CATALYTIC SUBUNIT A"/>
    <property type="match status" value="1"/>
</dbReference>
<dbReference type="GO" id="GO:0003677">
    <property type="term" value="F:DNA binding"/>
    <property type="evidence" value="ECO:0007669"/>
    <property type="project" value="UniProtKB-KW"/>
</dbReference>
<comment type="function">
    <text evidence="17">DNA polymerase II participates in chromosomal DNA replication.</text>
</comment>
<evidence type="ECO:0000259" key="19">
    <source>
        <dbReference type="SMART" id="SM01159"/>
    </source>
</evidence>
<dbReference type="OrthoDB" id="10060449at2759"/>
<dbReference type="Gene3D" id="3.30.420.10">
    <property type="entry name" value="Ribonuclease H-like superfamily/Ribonuclease H"/>
    <property type="match status" value="1"/>
</dbReference>
<dbReference type="SUPFAM" id="SSF53098">
    <property type="entry name" value="Ribonuclease H-like"/>
    <property type="match status" value="1"/>
</dbReference>
<dbReference type="FunFam" id="3.30.420.10:FF:000010">
    <property type="entry name" value="DNA polymerase epsilon catalytic subunit"/>
    <property type="match status" value="1"/>
</dbReference>
<dbReference type="PANTHER" id="PTHR10670">
    <property type="entry name" value="DNA POLYMERASE EPSILON CATALYTIC SUBUNIT A"/>
    <property type="match status" value="1"/>
</dbReference>
<dbReference type="GO" id="GO:0051539">
    <property type="term" value="F:4 iron, 4 sulfur cluster binding"/>
    <property type="evidence" value="ECO:0007669"/>
    <property type="project" value="UniProtKB-KW"/>
</dbReference>
<dbReference type="Pfam" id="PF22634">
    <property type="entry name" value="POL2_thumb"/>
    <property type="match status" value="1"/>
</dbReference>
<dbReference type="Proteomes" id="UP000271241">
    <property type="component" value="Unassembled WGS sequence"/>
</dbReference>
<dbReference type="InterPro" id="IPR012337">
    <property type="entry name" value="RNaseH-like_sf"/>
</dbReference>
<evidence type="ECO:0000256" key="14">
    <source>
        <dbReference type="ARBA" id="ARBA00023125"/>
    </source>
</evidence>
<dbReference type="Pfam" id="PF23250">
    <property type="entry name" value="zf_DPOE_2"/>
    <property type="match status" value="1"/>
</dbReference>
<dbReference type="InterPro" id="IPR023211">
    <property type="entry name" value="DNA_pol_palm_dom_sf"/>
</dbReference>
<dbReference type="SUPFAM" id="SSF56672">
    <property type="entry name" value="DNA/RNA polymerases"/>
    <property type="match status" value="1"/>
</dbReference>
<comment type="similarity">
    <text evidence="3 17">Belongs to the DNA polymerase type-B family.</text>
</comment>
<evidence type="ECO:0000256" key="6">
    <source>
        <dbReference type="ARBA" id="ARBA00022695"/>
    </source>
</evidence>
<dbReference type="InterPro" id="IPR006133">
    <property type="entry name" value="DNA-dir_DNA_pol_B_exonuc"/>
</dbReference>
<keyword evidence="11 17" id="KW-0239">DNA-directed DNA polymerase</keyword>
<dbReference type="InterPro" id="IPR043502">
    <property type="entry name" value="DNA/RNA_pol_sf"/>
</dbReference>
<dbReference type="Pfam" id="PF08490">
    <property type="entry name" value="DUF1744"/>
    <property type="match status" value="1"/>
</dbReference>
<keyword evidence="10 17" id="KW-0862">Zinc</keyword>
<evidence type="ECO:0000256" key="7">
    <source>
        <dbReference type="ARBA" id="ARBA00022705"/>
    </source>
</evidence>
<evidence type="ECO:0000256" key="1">
    <source>
        <dbReference type="ARBA" id="ARBA00001966"/>
    </source>
</evidence>
<evidence type="ECO:0000256" key="2">
    <source>
        <dbReference type="ARBA" id="ARBA00004123"/>
    </source>
</evidence>
<evidence type="ECO:0000256" key="16">
    <source>
        <dbReference type="ARBA" id="ARBA00049244"/>
    </source>
</evidence>
<dbReference type="GO" id="GO:0000278">
    <property type="term" value="P:mitotic cell cycle"/>
    <property type="evidence" value="ECO:0007669"/>
    <property type="project" value="TreeGrafter"/>
</dbReference>
<dbReference type="GO" id="GO:0006287">
    <property type="term" value="P:base-excision repair, gap-filling"/>
    <property type="evidence" value="ECO:0007669"/>
    <property type="project" value="TreeGrafter"/>
</dbReference>
<dbReference type="InterPro" id="IPR054475">
    <property type="entry name" value="Znf-DPOE"/>
</dbReference>
<evidence type="ECO:0000256" key="10">
    <source>
        <dbReference type="ARBA" id="ARBA00022833"/>
    </source>
</evidence>
<keyword evidence="13 17" id="KW-0411">Iron-sulfur</keyword>
<dbReference type="SMART" id="SM01159">
    <property type="entry name" value="DUF1744"/>
    <property type="match status" value="1"/>
</dbReference>
<feature type="domain" description="DNA polymerase epsilon catalytic subunit A C-terminal" evidence="19">
    <location>
        <begin position="1534"/>
        <end position="1828"/>
    </location>
</feature>
<keyword evidence="15 17" id="KW-0539">Nucleus</keyword>
<dbReference type="InterPro" id="IPR006172">
    <property type="entry name" value="DNA-dir_DNA_pol_B"/>
</dbReference>
<evidence type="ECO:0000313" key="20">
    <source>
        <dbReference type="EMBL" id="RKP06285.1"/>
    </source>
</evidence>
<comment type="cofactor">
    <cofactor evidence="1 17">
        <name>[4Fe-4S] cluster</name>
        <dbReference type="ChEBI" id="CHEBI:49883"/>
    </cofactor>
</comment>
<dbReference type="InterPro" id="IPR029703">
    <property type="entry name" value="POL2"/>
</dbReference>
<evidence type="ECO:0000256" key="18">
    <source>
        <dbReference type="SAM" id="MobiDB-lite"/>
    </source>
</evidence>
<evidence type="ECO:0000256" key="12">
    <source>
        <dbReference type="ARBA" id="ARBA00023004"/>
    </source>
</evidence>
<keyword evidence="21" id="KW-1185">Reference proteome</keyword>
<dbReference type="GO" id="GO:0045004">
    <property type="term" value="P:DNA replication proofreading"/>
    <property type="evidence" value="ECO:0007669"/>
    <property type="project" value="TreeGrafter"/>
</dbReference>
<keyword evidence="14 17" id="KW-0238">DNA-binding</keyword>